<dbReference type="InterPro" id="IPR027417">
    <property type="entry name" value="P-loop_NTPase"/>
</dbReference>
<keyword evidence="1" id="KW-0547">Nucleotide-binding</keyword>
<evidence type="ECO:0000256" key="2">
    <source>
        <dbReference type="SAM" id="Coils"/>
    </source>
</evidence>
<dbReference type="CDD" id="cd00882">
    <property type="entry name" value="Ras_like_GTPase"/>
    <property type="match status" value="1"/>
</dbReference>
<reference evidence="7" key="2">
    <citation type="submission" date="2020-04" db="EMBL/GenBank/DDBJ databases">
        <authorList>
            <consortium name="NCBI Genome Project"/>
        </authorList>
    </citation>
    <scope>NUCLEOTIDE SEQUENCE</scope>
    <source>
        <strain evidence="7">CBS 304.34</strain>
    </source>
</reference>
<keyword evidence="3" id="KW-1133">Transmembrane helix</keyword>
<evidence type="ECO:0000256" key="3">
    <source>
        <dbReference type="SAM" id="Phobius"/>
    </source>
</evidence>
<dbReference type="GeneID" id="54468640"/>
<evidence type="ECO:0000313" key="7">
    <source>
        <dbReference type="RefSeq" id="XP_033581314.1"/>
    </source>
</evidence>
<dbReference type="Gene3D" id="3.40.50.300">
    <property type="entry name" value="P-loop containing nucleotide triphosphate hydrolases"/>
    <property type="match status" value="1"/>
</dbReference>
<evidence type="ECO:0000313" key="6">
    <source>
        <dbReference type="Proteomes" id="UP000504636"/>
    </source>
</evidence>
<feature type="coiled-coil region" evidence="2">
    <location>
        <begin position="283"/>
        <end position="343"/>
    </location>
</feature>
<feature type="transmembrane region" description="Helical" evidence="3">
    <location>
        <begin position="369"/>
        <end position="390"/>
    </location>
</feature>
<feature type="domain" description="AIG1-type G" evidence="4">
    <location>
        <begin position="74"/>
        <end position="211"/>
    </location>
</feature>
<keyword evidence="2" id="KW-0175">Coiled coil</keyword>
<keyword evidence="3" id="KW-0812">Transmembrane</keyword>
<proteinExistence type="predicted"/>
<accession>A0A6A6Z016</accession>
<sequence>MLRLPHSFPLELRILFGSFSTQISYPQKTRKLHSLKMYTSYARYDPYDRYEGFQAHEKYDAYQADEPPEPQSMILVMGVTGVGKSFFINKLAEGMVQEGPGLKSQTQRPEIVKATIGDAHGPEVALVDTPGFDDSARPDSEILDEISRFLALQYILGIELKGIIYLHRITDNKMQGNAYRYFQMFQRLCGEQAFQNVVLLTTMWDQLKDEAVGYERDQELRRDYWNMMEEKGSYIGMFDGSHEMAESIVLRLLGKQPITLDIQVELVEGNQTLEETSAGKLVASSVEAKLTQATREADELERELASRAVAGNDSGVSGLRRERDRAEADVVVQKRRREKLKRRVGWETRQKVGVEDESAVKKRFGADKIAMFASFLGLTVNLVFAILPLVGVF</sequence>
<dbReference type="Pfam" id="PF04548">
    <property type="entry name" value="AIG1"/>
    <property type="match status" value="1"/>
</dbReference>
<dbReference type="SUPFAM" id="SSF52540">
    <property type="entry name" value="P-loop containing nucleoside triphosphate hydrolases"/>
    <property type="match status" value="1"/>
</dbReference>
<dbReference type="GO" id="GO:0005525">
    <property type="term" value="F:GTP binding"/>
    <property type="evidence" value="ECO:0007669"/>
    <property type="project" value="InterPro"/>
</dbReference>
<evidence type="ECO:0000313" key="5">
    <source>
        <dbReference type="EMBL" id="KAF2814350.1"/>
    </source>
</evidence>
<protein>
    <recommendedName>
        <fullName evidence="4">AIG1-type G domain-containing protein</fullName>
    </recommendedName>
</protein>
<keyword evidence="3" id="KW-0472">Membrane</keyword>
<evidence type="ECO:0000256" key="1">
    <source>
        <dbReference type="ARBA" id="ARBA00022741"/>
    </source>
</evidence>
<name>A0A6A6Z016_9PEZI</name>
<dbReference type="AlphaFoldDB" id="A0A6A6Z016"/>
<reference evidence="7" key="3">
    <citation type="submission" date="2025-04" db="UniProtKB">
        <authorList>
            <consortium name="RefSeq"/>
        </authorList>
    </citation>
    <scope>IDENTIFICATION</scope>
    <source>
        <strain evidence="7">CBS 304.34</strain>
    </source>
</reference>
<dbReference type="Proteomes" id="UP000504636">
    <property type="component" value="Unplaced"/>
</dbReference>
<keyword evidence="6" id="KW-1185">Reference proteome</keyword>
<evidence type="ECO:0000259" key="4">
    <source>
        <dbReference type="Pfam" id="PF04548"/>
    </source>
</evidence>
<dbReference type="InterPro" id="IPR006703">
    <property type="entry name" value="G_AIG1"/>
</dbReference>
<reference evidence="5 7" key="1">
    <citation type="journal article" date="2020" name="Stud. Mycol.">
        <title>101 Dothideomycetes genomes: a test case for predicting lifestyles and emergence of pathogens.</title>
        <authorList>
            <person name="Haridas S."/>
            <person name="Albert R."/>
            <person name="Binder M."/>
            <person name="Bloem J."/>
            <person name="Labutti K."/>
            <person name="Salamov A."/>
            <person name="Andreopoulos B."/>
            <person name="Baker S."/>
            <person name="Barry K."/>
            <person name="Bills G."/>
            <person name="Bluhm B."/>
            <person name="Cannon C."/>
            <person name="Castanera R."/>
            <person name="Culley D."/>
            <person name="Daum C."/>
            <person name="Ezra D."/>
            <person name="Gonzalez J."/>
            <person name="Henrissat B."/>
            <person name="Kuo A."/>
            <person name="Liang C."/>
            <person name="Lipzen A."/>
            <person name="Lutzoni F."/>
            <person name="Magnuson J."/>
            <person name="Mondo S."/>
            <person name="Nolan M."/>
            <person name="Ohm R."/>
            <person name="Pangilinan J."/>
            <person name="Park H.-J."/>
            <person name="Ramirez L."/>
            <person name="Alfaro M."/>
            <person name="Sun H."/>
            <person name="Tritt A."/>
            <person name="Yoshinaga Y."/>
            <person name="Zwiers L.-H."/>
            <person name="Turgeon B."/>
            <person name="Goodwin S."/>
            <person name="Spatafora J."/>
            <person name="Crous P."/>
            <person name="Grigoriev I."/>
        </authorList>
    </citation>
    <scope>NUCLEOTIDE SEQUENCE</scope>
    <source>
        <strain evidence="5 7">CBS 304.34</strain>
    </source>
</reference>
<dbReference type="EMBL" id="MU003695">
    <property type="protein sequence ID" value="KAF2814350.1"/>
    <property type="molecule type" value="Genomic_DNA"/>
</dbReference>
<dbReference type="OrthoDB" id="8954335at2759"/>
<organism evidence="5">
    <name type="scientific">Mytilinidion resinicola</name>
    <dbReference type="NCBI Taxonomy" id="574789"/>
    <lineage>
        <taxon>Eukaryota</taxon>
        <taxon>Fungi</taxon>
        <taxon>Dikarya</taxon>
        <taxon>Ascomycota</taxon>
        <taxon>Pezizomycotina</taxon>
        <taxon>Dothideomycetes</taxon>
        <taxon>Pleosporomycetidae</taxon>
        <taxon>Mytilinidiales</taxon>
        <taxon>Mytilinidiaceae</taxon>
        <taxon>Mytilinidion</taxon>
    </lineage>
</organism>
<gene>
    <name evidence="5 7" type="ORF">BDZ99DRAFT_567986</name>
</gene>
<dbReference type="RefSeq" id="XP_033581314.1">
    <property type="nucleotide sequence ID" value="XM_033727747.1"/>
</dbReference>